<accession>A0ACC1P667</accession>
<proteinExistence type="predicted"/>
<comment type="caution">
    <text evidence="1">The sequence shown here is derived from an EMBL/GenBank/DDBJ whole genome shotgun (WGS) entry which is preliminary data.</text>
</comment>
<dbReference type="Proteomes" id="UP001143856">
    <property type="component" value="Unassembled WGS sequence"/>
</dbReference>
<evidence type="ECO:0000313" key="2">
    <source>
        <dbReference type="Proteomes" id="UP001143856"/>
    </source>
</evidence>
<evidence type="ECO:0000313" key="1">
    <source>
        <dbReference type="EMBL" id="KAJ2987116.1"/>
    </source>
</evidence>
<organism evidence="1 2">
    <name type="scientific">Xylaria curta</name>
    <dbReference type="NCBI Taxonomy" id="42375"/>
    <lineage>
        <taxon>Eukaryota</taxon>
        <taxon>Fungi</taxon>
        <taxon>Dikarya</taxon>
        <taxon>Ascomycota</taxon>
        <taxon>Pezizomycotina</taxon>
        <taxon>Sordariomycetes</taxon>
        <taxon>Xylariomycetidae</taxon>
        <taxon>Xylariales</taxon>
        <taxon>Xylariaceae</taxon>
        <taxon>Xylaria</taxon>
    </lineage>
</organism>
<gene>
    <name evidence="1" type="ORF">NUW58_g4680</name>
</gene>
<reference evidence="1" key="1">
    <citation type="submission" date="2022-10" db="EMBL/GenBank/DDBJ databases">
        <title>Genome Sequence of Xylaria curta.</title>
        <authorList>
            <person name="Buettner E."/>
        </authorList>
    </citation>
    <scope>NUCLEOTIDE SEQUENCE</scope>
    <source>
        <strain evidence="1">Babe10</strain>
    </source>
</reference>
<sequence>MLVLPHTSGVPPHDVASGSPSDRDRERELHGLFTPIFLPLLEVMPPNRNVSTPTTISPPVTSQDIESRPTQTPSPHLQLDSTTQRPGPVRHYTEETTSSTASDDSLSRTRRSALRRSSSASIKDIQSPRRVRFDVEGEEVLPTVSPPTPSLNCSIHDLPTSPQSEEQVIPAHGPLNHEVFEDETTILGNSPPGPKKISSTERLKALARSSTEDTSKWTLVGDIHDDDEEEEGIIMLSSKKKPIAPVPELIAATAFENGAGPHYTQDNSPKEIAKEIRHDENTDEAVDDLLGLTPLSSFKDKKRFSPPQEAQKVVQEVSPDADLESQRVLSQSSGPSDPVLISQSKDQNYEEEAMFSFDDDEPALQPQTINITPEHEEQEEIEVHETSTPWTDNLAEKVPVSLYSTSPAISAARPASLRATSPASSLSKRMSASAGSYKGKPFLIGVVRDEELHKRAAEMGDLLHFVGSVDGRSGVDPSDSYHQAPYYSHGTPRSLGERLMEENAHRIANNALRRD</sequence>
<protein>
    <submittedName>
        <fullName evidence="1">Uncharacterized protein</fullName>
    </submittedName>
</protein>
<name>A0ACC1P667_9PEZI</name>
<dbReference type="EMBL" id="JAPDGR010000842">
    <property type="protein sequence ID" value="KAJ2987116.1"/>
    <property type="molecule type" value="Genomic_DNA"/>
</dbReference>
<keyword evidence="2" id="KW-1185">Reference proteome</keyword>